<dbReference type="Pfam" id="PF07944">
    <property type="entry name" value="Beta-AFase-like_GH127_cat"/>
    <property type="match status" value="1"/>
</dbReference>
<evidence type="ECO:0000259" key="1">
    <source>
        <dbReference type="Pfam" id="PF07944"/>
    </source>
</evidence>
<dbReference type="Pfam" id="PF20737">
    <property type="entry name" value="Glyco_hydro127C"/>
    <property type="match status" value="1"/>
</dbReference>
<sequence length="649" mass="74766">MKPISLNKVEIKDKFWTRWQRLIKDDIVPYQWSILNDQIPGVEKSQTIENFRMAAGEVKGEFYGMVFQDSDLAKWLETASYVLTMERNEQLEQWADGVIDILERAQQADGYLNTYFTVAEPDLRWKNLKDGHELYCAGHMIEAAVAYYEATGKSKILHIASKMADQMDAVFGIEEGKLRGYDGHPEIELALIRLYRATNNRKYLNLSKYFVEERGRKPNYFDQEDIERQKIGAKNLTPPKELDYYVAHAPVTEMETAEGHAVRAVYLFSAMADLAAEYQDQALLQAVKKMWQNIVNKRMYITGGIGSSGLHERFTVDYDLPNDRVYAETCASVGFIMWAYRMLELEEDRRYADVMEQVLYNGALSGISLDGKKYFYVNPLEVKPSLLGHRNDLYFVKGERQSWYGCACCPPNIARLLASLGQYIYSYNEARKNLFVHLYIGSQIEQEIEGQLVQINQTGHYPWNGDIQFQVATESPVHFTLALRIPAWCDSFEITVNGERVETMDSLDKGYLKIARTWNSGDRVELLLPMKVRVMRSNPLVRDNVGKISLLRGPIVYCLEQIDNKENLPDIGVSAKTDFQTVFANDLLEEGAINLEFDAWVTDSLSLNVDELYFQTEVKRNPFQAKAIPYFLWANREPGEMLVWIKEEK</sequence>
<dbReference type="InterPro" id="IPR008928">
    <property type="entry name" value="6-hairpin_glycosidase_sf"/>
</dbReference>
<accession>A0AA95EX83</accession>
<dbReference type="InterPro" id="IPR012878">
    <property type="entry name" value="Beta-AFase-like_GH127_cat"/>
</dbReference>
<dbReference type="InterPro" id="IPR049174">
    <property type="entry name" value="Beta-AFase-like"/>
</dbReference>
<organism evidence="4 5">
    <name type="scientific">Candidatus Cohnella colombiensis</name>
    <dbReference type="NCBI Taxonomy" id="3121368"/>
    <lineage>
        <taxon>Bacteria</taxon>
        <taxon>Bacillati</taxon>
        <taxon>Bacillota</taxon>
        <taxon>Bacilli</taxon>
        <taxon>Bacillales</taxon>
        <taxon>Paenibacillaceae</taxon>
        <taxon>Cohnella</taxon>
    </lineage>
</organism>
<dbReference type="Proteomes" id="UP001178662">
    <property type="component" value="Chromosome"/>
</dbReference>
<dbReference type="PANTHER" id="PTHR43465:SF2">
    <property type="entry name" value="DUF1680 DOMAIN PROTEIN (AFU_ORTHOLOGUE AFUA_1G08910)"/>
    <property type="match status" value="1"/>
</dbReference>
<dbReference type="EMBL" id="CP119317">
    <property type="protein sequence ID" value="WEK54764.1"/>
    <property type="molecule type" value="Genomic_DNA"/>
</dbReference>
<dbReference type="InterPro" id="IPR049049">
    <property type="entry name" value="Beta-AFase-like_GH127_C"/>
</dbReference>
<evidence type="ECO:0000259" key="2">
    <source>
        <dbReference type="Pfam" id="PF20736"/>
    </source>
</evidence>
<dbReference type="GO" id="GO:0005975">
    <property type="term" value="P:carbohydrate metabolic process"/>
    <property type="evidence" value="ECO:0007669"/>
    <property type="project" value="InterPro"/>
</dbReference>
<keyword evidence="5" id="KW-1185">Reference proteome</keyword>
<proteinExistence type="predicted"/>
<protein>
    <submittedName>
        <fullName evidence="4">Glycoside hydrolase family 127 protein</fullName>
    </submittedName>
</protein>
<dbReference type="Pfam" id="PF20736">
    <property type="entry name" value="Glyco_hydro127M"/>
    <property type="match status" value="1"/>
</dbReference>
<evidence type="ECO:0000259" key="3">
    <source>
        <dbReference type="Pfam" id="PF20737"/>
    </source>
</evidence>
<feature type="domain" description="Non-reducing end beta-L-arabinofuranosidase-like GH127 middle" evidence="2">
    <location>
        <begin position="434"/>
        <end position="530"/>
    </location>
</feature>
<feature type="domain" description="Non-reducing end beta-L-arabinofuranosidase-like GH127 catalytic" evidence="1">
    <location>
        <begin position="9"/>
        <end position="421"/>
    </location>
</feature>
<feature type="domain" description="Non-reducing end beta-L-arabinofuranosidase-like GH127 C-terminal" evidence="3">
    <location>
        <begin position="532"/>
        <end position="646"/>
    </location>
</feature>
<dbReference type="Gene3D" id="1.50.10.20">
    <property type="match status" value="1"/>
</dbReference>
<name>A0AA95EX83_9BACL</name>
<dbReference type="GO" id="GO:0016787">
    <property type="term" value="F:hydrolase activity"/>
    <property type="evidence" value="ECO:0007669"/>
    <property type="project" value="UniProtKB-KW"/>
</dbReference>
<dbReference type="SUPFAM" id="SSF48208">
    <property type="entry name" value="Six-hairpin glycosidases"/>
    <property type="match status" value="1"/>
</dbReference>
<reference evidence="4" key="1">
    <citation type="submission" date="2023-03" db="EMBL/GenBank/DDBJ databases">
        <title>Andean soil-derived lignocellulolytic bacterial consortium as a source of novel taxa and putative plastic-active enzymes.</title>
        <authorList>
            <person name="Diaz-Garcia L."/>
            <person name="Chuvochina M."/>
            <person name="Feuerriegel G."/>
            <person name="Bunk B."/>
            <person name="Sproer C."/>
            <person name="Streit W.R."/>
            <person name="Rodriguez L.M."/>
            <person name="Overmann J."/>
            <person name="Jimenez D.J."/>
        </authorList>
    </citation>
    <scope>NUCLEOTIDE SEQUENCE</scope>
    <source>
        <strain evidence="4">MAG 2441</strain>
    </source>
</reference>
<keyword evidence="4" id="KW-0378">Hydrolase</keyword>
<gene>
    <name evidence="4" type="ORF">P0Y55_01400</name>
</gene>
<evidence type="ECO:0000313" key="5">
    <source>
        <dbReference type="Proteomes" id="UP001178662"/>
    </source>
</evidence>
<dbReference type="InterPro" id="IPR049046">
    <property type="entry name" value="Beta-AFase-like_GH127_middle"/>
</dbReference>
<evidence type="ECO:0000313" key="4">
    <source>
        <dbReference type="EMBL" id="WEK54764.1"/>
    </source>
</evidence>
<dbReference type="AlphaFoldDB" id="A0AA95EX83"/>
<dbReference type="PANTHER" id="PTHR43465">
    <property type="entry name" value="DUF1680 DOMAIN PROTEIN (AFU_ORTHOLOGUE AFUA_1G08910)"/>
    <property type="match status" value="1"/>
</dbReference>